<organism evidence="1 2">
    <name type="scientific">Aspergillus oryzae</name>
    <name type="common">Yellow koji mold</name>
    <dbReference type="NCBI Taxonomy" id="5062"/>
    <lineage>
        <taxon>Eukaryota</taxon>
        <taxon>Fungi</taxon>
        <taxon>Dikarya</taxon>
        <taxon>Ascomycota</taxon>
        <taxon>Pezizomycotina</taxon>
        <taxon>Eurotiomycetes</taxon>
        <taxon>Eurotiomycetidae</taxon>
        <taxon>Eurotiales</taxon>
        <taxon>Aspergillaceae</taxon>
        <taxon>Aspergillus</taxon>
        <taxon>Aspergillus subgen. Circumdati</taxon>
    </lineage>
</organism>
<proteinExistence type="predicted"/>
<dbReference type="Proteomes" id="UP001165205">
    <property type="component" value="Unassembled WGS sequence"/>
</dbReference>
<evidence type="ECO:0000313" key="2">
    <source>
        <dbReference type="Proteomes" id="UP001165205"/>
    </source>
</evidence>
<accession>A0AAN4YXG3</accession>
<protein>
    <submittedName>
        <fullName evidence="1">Unnamed protein product</fullName>
    </submittedName>
</protein>
<dbReference type="AlphaFoldDB" id="A0AAN4YXG3"/>
<name>A0AAN4YXG3_ASPOZ</name>
<evidence type="ECO:0000313" key="1">
    <source>
        <dbReference type="EMBL" id="GMG37464.1"/>
    </source>
</evidence>
<dbReference type="EMBL" id="BSYA01000241">
    <property type="protein sequence ID" value="GMG37464.1"/>
    <property type="molecule type" value="Genomic_DNA"/>
</dbReference>
<reference evidence="1" key="1">
    <citation type="submission" date="2023-04" db="EMBL/GenBank/DDBJ databases">
        <title>Aspergillus oryzae NBRC 4228.</title>
        <authorList>
            <person name="Ichikawa N."/>
            <person name="Sato H."/>
            <person name="Tonouchi N."/>
        </authorList>
    </citation>
    <scope>NUCLEOTIDE SEQUENCE</scope>
    <source>
        <strain evidence="1">NBRC 4228</strain>
    </source>
</reference>
<comment type="caution">
    <text evidence="1">The sequence shown here is derived from an EMBL/GenBank/DDBJ whole genome shotgun (WGS) entry which is preliminary data.</text>
</comment>
<gene>
    <name evidence="1" type="ORF">Aory04_001232300</name>
</gene>
<sequence length="97" mass="11433">MFNALNDSRDLALRRMKAPETHRYMLPFLPSYLEEINDIFDGDSWPYGLEANRKPLEALVTYLEDQAMIPLEELFAPIYGRISRGNHYTVCYWLVFV</sequence>